<dbReference type="EMBL" id="ONZP01000303">
    <property type="protein sequence ID" value="SPJ80180.1"/>
    <property type="molecule type" value="Genomic_DNA"/>
</dbReference>
<dbReference type="PROSITE" id="PS51194">
    <property type="entry name" value="HELICASE_CTER"/>
    <property type="match status" value="1"/>
</dbReference>
<protein>
    <recommendedName>
        <fullName evidence="4">Helicase C-terminal domain-containing protein</fullName>
    </recommendedName>
</protein>
<dbReference type="GO" id="GO:0005524">
    <property type="term" value="F:ATP binding"/>
    <property type="evidence" value="ECO:0007669"/>
    <property type="project" value="UniProtKB-KW"/>
</dbReference>
<reference evidence="5" key="1">
    <citation type="submission" date="2018-03" db="EMBL/GenBank/DDBJ databases">
        <authorList>
            <person name="Guldener U."/>
        </authorList>
    </citation>
    <scope>NUCLEOTIDE SEQUENCE</scope>
</reference>
<dbReference type="InterPro" id="IPR050628">
    <property type="entry name" value="SNF2_RAD54_helicase_TF"/>
</dbReference>
<keyword evidence="1" id="KW-0547">Nucleotide-binding</keyword>
<accession>A0AAE8MEK7</accession>
<dbReference type="PANTHER" id="PTHR45626:SF22">
    <property type="entry name" value="DNA REPAIR PROTEIN RAD5"/>
    <property type="match status" value="1"/>
</dbReference>
<evidence type="ECO:0000313" key="6">
    <source>
        <dbReference type="Proteomes" id="UP001187734"/>
    </source>
</evidence>
<keyword evidence="2" id="KW-0378">Hydrolase</keyword>
<keyword evidence="6" id="KW-1185">Reference proteome</keyword>
<dbReference type="SUPFAM" id="SSF52540">
    <property type="entry name" value="P-loop containing nucleoside triphosphate hydrolases"/>
    <property type="match status" value="2"/>
</dbReference>
<dbReference type="Gene3D" id="3.40.50.300">
    <property type="entry name" value="P-loop containing nucleotide triphosphate hydrolases"/>
    <property type="match status" value="1"/>
</dbReference>
<dbReference type="GO" id="GO:0008094">
    <property type="term" value="F:ATP-dependent activity, acting on DNA"/>
    <property type="evidence" value="ECO:0007669"/>
    <property type="project" value="TreeGrafter"/>
</dbReference>
<dbReference type="InterPro" id="IPR027417">
    <property type="entry name" value="P-loop_NTPase"/>
</dbReference>
<proteinExistence type="predicted"/>
<evidence type="ECO:0000313" key="5">
    <source>
        <dbReference type="EMBL" id="SPJ80180.1"/>
    </source>
</evidence>
<dbReference type="CDD" id="cd18793">
    <property type="entry name" value="SF2_C_SNF"/>
    <property type="match status" value="1"/>
</dbReference>
<gene>
    <name evidence="5" type="ORF">FTOL_08572</name>
</gene>
<organism evidence="5 6">
    <name type="scientific">Fusarium torulosum</name>
    <dbReference type="NCBI Taxonomy" id="33205"/>
    <lineage>
        <taxon>Eukaryota</taxon>
        <taxon>Fungi</taxon>
        <taxon>Dikarya</taxon>
        <taxon>Ascomycota</taxon>
        <taxon>Pezizomycotina</taxon>
        <taxon>Sordariomycetes</taxon>
        <taxon>Hypocreomycetidae</taxon>
        <taxon>Hypocreales</taxon>
        <taxon>Nectriaceae</taxon>
        <taxon>Fusarium</taxon>
    </lineage>
</organism>
<dbReference type="AlphaFoldDB" id="A0AAE8MEK7"/>
<comment type="caution">
    <text evidence="5">The sequence shown here is derived from an EMBL/GenBank/DDBJ whole genome shotgun (WGS) entry which is preliminary data.</text>
</comment>
<evidence type="ECO:0000256" key="1">
    <source>
        <dbReference type="ARBA" id="ARBA00022741"/>
    </source>
</evidence>
<evidence type="ECO:0000259" key="4">
    <source>
        <dbReference type="PROSITE" id="PS51194"/>
    </source>
</evidence>
<name>A0AAE8MEK7_9HYPO</name>
<dbReference type="InterPro" id="IPR049730">
    <property type="entry name" value="SNF2/RAD54-like_C"/>
</dbReference>
<feature type="domain" description="Helicase C-terminal" evidence="4">
    <location>
        <begin position="337"/>
        <end position="491"/>
    </location>
</feature>
<dbReference type="Pfam" id="PF00271">
    <property type="entry name" value="Helicase_C"/>
    <property type="match status" value="1"/>
</dbReference>
<dbReference type="GO" id="GO:0005634">
    <property type="term" value="C:nucleus"/>
    <property type="evidence" value="ECO:0007669"/>
    <property type="project" value="TreeGrafter"/>
</dbReference>
<dbReference type="PANTHER" id="PTHR45626">
    <property type="entry name" value="TRANSCRIPTION TERMINATION FACTOR 2-RELATED"/>
    <property type="match status" value="1"/>
</dbReference>
<dbReference type="Proteomes" id="UP001187734">
    <property type="component" value="Unassembled WGS sequence"/>
</dbReference>
<dbReference type="GO" id="GO:0006281">
    <property type="term" value="P:DNA repair"/>
    <property type="evidence" value="ECO:0007669"/>
    <property type="project" value="TreeGrafter"/>
</dbReference>
<sequence>MDVVLSKRLREVDEGEGQVKDCFVSFMGSNSLSQIDPSSLVICYGALNDAAAQCLANTIAPEELHLTNCNGYHRFPITFKDGTYLLQGRENESYAILDTHSTRKLAVLSDLCSVKLEAITNTSNLSKRRSKKKRCQTFSVFINIFGPHDVASDAASRLSKASAFLQHPKSLEPGIIYSNPQFFRVPGMDKDMNKYVGLGDRLSNQRKAMISAAIHDILCSLTRVESFQAGLPQGIQATLKPHQKDAFSYILQRETEAVCNNLQIGLQQVARVSNKTQSTSYGGIIADVMGLGKTLTMLTAILRSLPPACNFDKGDEIEMSTKTPTRATLVVVTSAQLIESWRTEIASIAFSYWTSTLDALGQLFNAAGVCHVQIDGRTSYTERSNRLNKFREDTRVMVLLMSIETGSVGLNLTAASVVHIVEPQWNPSVEEQAVARALRMGQTKEVKIFRYVMKGTVEENIIGLQKKKRKLATFTFGEDDEDAQEKLEDLKFVLSADIDQRTTTPGVTQ</sequence>
<evidence type="ECO:0000256" key="3">
    <source>
        <dbReference type="ARBA" id="ARBA00022840"/>
    </source>
</evidence>
<dbReference type="GO" id="GO:0016787">
    <property type="term" value="F:hydrolase activity"/>
    <property type="evidence" value="ECO:0007669"/>
    <property type="project" value="UniProtKB-KW"/>
</dbReference>
<dbReference type="SMART" id="SM00490">
    <property type="entry name" value="HELICc"/>
    <property type="match status" value="1"/>
</dbReference>
<dbReference type="InterPro" id="IPR001650">
    <property type="entry name" value="Helicase_C-like"/>
</dbReference>
<keyword evidence="3" id="KW-0067">ATP-binding</keyword>
<evidence type="ECO:0000256" key="2">
    <source>
        <dbReference type="ARBA" id="ARBA00022801"/>
    </source>
</evidence>